<feature type="domain" description="STAS" evidence="3">
    <location>
        <begin position="11"/>
        <end position="111"/>
    </location>
</feature>
<reference evidence="5" key="1">
    <citation type="submission" date="2014-07" db="EMBL/GenBank/DDBJ databases">
        <authorList>
            <person name="Wibberg D."/>
        </authorList>
    </citation>
    <scope>NUCLEOTIDE SEQUENCE [LARGE SCALE GENOMIC DNA]</scope>
    <source>
        <strain evidence="5">DG5</strain>
    </source>
</reference>
<dbReference type="SUPFAM" id="SSF52091">
    <property type="entry name" value="SpoIIaa-like"/>
    <property type="match status" value="1"/>
</dbReference>
<dbReference type="GO" id="GO:0043856">
    <property type="term" value="F:anti-sigma factor antagonist activity"/>
    <property type="evidence" value="ECO:0007669"/>
    <property type="project" value="InterPro"/>
</dbReference>
<dbReference type="Proteomes" id="UP000032431">
    <property type="component" value="Chromosome I"/>
</dbReference>
<name>A0A078KSL8_9FIRM</name>
<evidence type="ECO:0000313" key="4">
    <source>
        <dbReference type="EMBL" id="CDZ24134.1"/>
    </source>
</evidence>
<proteinExistence type="inferred from homology"/>
<sequence length="111" mass="12721">MEIKNTQNNSMSVRIENDDGKVIAYLEGELDHHSAKSIREKIDENIERMSPKLLILDFKNVTFMDSSGIGLVLGRYRMMQLLKGKLVVRNASMHIKKVMRLAGLDRLADFE</sequence>
<protein>
    <recommendedName>
        <fullName evidence="2">Anti-sigma factor antagonist</fullName>
    </recommendedName>
</protein>
<dbReference type="InterPro" id="IPR002645">
    <property type="entry name" value="STAS_dom"/>
</dbReference>
<dbReference type="PANTHER" id="PTHR33495">
    <property type="entry name" value="ANTI-SIGMA FACTOR ANTAGONIST TM_1081-RELATED-RELATED"/>
    <property type="match status" value="1"/>
</dbReference>
<dbReference type="CDD" id="cd07043">
    <property type="entry name" value="STAS_anti-anti-sigma_factors"/>
    <property type="match status" value="1"/>
</dbReference>
<dbReference type="KEGG" id="ccel:CCDG5_1017"/>
<gene>
    <name evidence="4" type="ORF">CCDG5_1017</name>
</gene>
<dbReference type="Gene3D" id="3.30.750.24">
    <property type="entry name" value="STAS domain"/>
    <property type="match status" value="1"/>
</dbReference>
<dbReference type="InterPro" id="IPR036513">
    <property type="entry name" value="STAS_dom_sf"/>
</dbReference>
<dbReference type="STRING" id="29343.CCDG5_1017"/>
<dbReference type="PANTHER" id="PTHR33495:SF2">
    <property type="entry name" value="ANTI-SIGMA FACTOR ANTAGONIST TM_1081-RELATED"/>
    <property type="match status" value="1"/>
</dbReference>
<keyword evidence="5" id="KW-1185">Reference proteome</keyword>
<dbReference type="HOGENOM" id="CLU_115403_7_0_9"/>
<organism evidence="4 5">
    <name type="scientific">[Clostridium] cellulosi</name>
    <dbReference type="NCBI Taxonomy" id="29343"/>
    <lineage>
        <taxon>Bacteria</taxon>
        <taxon>Bacillati</taxon>
        <taxon>Bacillota</taxon>
        <taxon>Clostridia</taxon>
        <taxon>Eubacteriales</taxon>
        <taxon>Oscillospiraceae</taxon>
        <taxon>Oscillospiraceae incertae sedis</taxon>
    </lineage>
</organism>
<comment type="similarity">
    <text evidence="1 2">Belongs to the anti-sigma-factor antagonist family.</text>
</comment>
<dbReference type="InterPro" id="IPR003658">
    <property type="entry name" value="Anti-sigma_ant"/>
</dbReference>
<evidence type="ECO:0000313" key="5">
    <source>
        <dbReference type="Proteomes" id="UP000032431"/>
    </source>
</evidence>
<dbReference type="AlphaFoldDB" id="A0A078KSL8"/>
<dbReference type="PROSITE" id="PS50801">
    <property type="entry name" value="STAS"/>
    <property type="match status" value="1"/>
</dbReference>
<accession>A0A078KSL8</accession>
<dbReference type="NCBIfam" id="TIGR00377">
    <property type="entry name" value="ant_ant_sig"/>
    <property type="match status" value="1"/>
</dbReference>
<dbReference type="PATRIC" id="fig|29343.3.peg.1073"/>
<dbReference type="Pfam" id="PF01740">
    <property type="entry name" value="STAS"/>
    <property type="match status" value="1"/>
</dbReference>
<evidence type="ECO:0000256" key="1">
    <source>
        <dbReference type="ARBA" id="ARBA00009013"/>
    </source>
</evidence>
<evidence type="ECO:0000259" key="3">
    <source>
        <dbReference type="PROSITE" id="PS50801"/>
    </source>
</evidence>
<evidence type="ECO:0000256" key="2">
    <source>
        <dbReference type="RuleBase" id="RU003749"/>
    </source>
</evidence>
<dbReference type="EMBL" id="LM995447">
    <property type="protein sequence ID" value="CDZ24134.1"/>
    <property type="molecule type" value="Genomic_DNA"/>
</dbReference>